<keyword evidence="1" id="KW-0472">Membrane</keyword>
<keyword evidence="1" id="KW-1133">Transmembrane helix</keyword>
<gene>
    <name evidence="2" type="ORF">O3P69_019016</name>
</gene>
<evidence type="ECO:0000313" key="3">
    <source>
        <dbReference type="Proteomes" id="UP001487740"/>
    </source>
</evidence>
<dbReference type="AlphaFoldDB" id="A0AAW0T722"/>
<evidence type="ECO:0000313" key="2">
    <source>
        <dbReference type="EMBL" id="KAK8383353.1"/>
    </source>
</evidence>
<keyword evidence="3" id="KW-1185">Reference proteome</keyword>
<sequence>MHDAAYVVQEQSNFSQKTKFCPESDLLLCGVMPPEAARPAFHKSLKTPLATPSEDAHGFAVAPHHRLVTPVHHLMENSVSVGRVVRSVFISFYSVGSMFTGFKLCLMYAHLIRPLF</sequence>
<name>A0AAW0T722_SCYPA</name>
<accession>A0AAW0T722</accession>
<reference evidence="2 3" key="1">
    <citation type="submission" date="2023-03" db="EMBL/GenBank/DDBJ databases">
        <title>High-quality genome of Scylla paramamosain provides insights in environmental adaptation.</title>
        <authorList>
            <person name="Zhang L."/>
        </authorList>
    </citation>
    <scope>NUCLEOTIDE SEQUENCE [LARGE SCALE GENOMIC DNA]</scope>
    <source>
        <strain evidence="2">LZ_2023a</strain>
        <tissue evidence="2">Muscle</tissue>
    </source>
</reference>
<dbReference type="Proteomes" id="UP001487740">
    <property type="component" value="Unassembled WGS sequence"/>
</dbReference>
<proteinExistence type="predicted"/>
<feature type="transmembrane region" description="Helical" evidence="1">
    <location>
        <begin position="88"/>
        <end position="111"/>
    </location>
</feature>
<organism evidence="2 3">
    <name type="scientific">Scylla paramamosain</name>
    <name type="common">Mud crab</name>
    <dbReference type="NCBI Taxonomy" id="85552"/>
    <lineage>
        <taxon>Eukaryota</taxon>
        <taxon>Metazoa</taxon>
        <taxon>Ecdysozoa</taxon>
        <taxon>Arthropoda</taxon>
        <taxon>Crustacea</taxon>
        <taxon>Multicrustacea</taxon>
        <taxon>Malacostraca</taxon>
        <taxon>Eumalacostraca</taxon>
        <taxon>Eucarida</taxon>
        <taxon>Decapoda</taxon>
        <taxon>Pleocyemata</taxon>
        <taxon>Brachyura</taxon>
        <taxon>Eubrachyura</taxon>
        <taxon>Portunoidea</taxon>
        <taxon>Portunidae</taxon>
        <taxon>Portuninae</taxon>
        <taxon>Scylla</taxon>
    </lineage>
</organism>
<evidence type="ECO:0000256" key="1">
    <source>
        <dbReference type="SAM" id="Phobius"/>
    </source>
</evidence>
<keyword evidence="1" id="KW-0812">Transmembrane</keyword>
<dbReference type="EMBL" id="JARAKH010000037">
    <property type="protein sequence ID" value="KAK8383353.1"/>
    <property type="molecule type" value="Genomic_DNA"/>
</dbReference>
<protein>
    <submittedName>
        <fullName evidence="2">Uncharacterized protein</fullName>
    </submittedName>
</protein>
<comment type="caution">
    <text evidence="2">The sequence shown here is derived from an EMBL/GenBank/DDBJ whole genome shotgun (WGS) entry which is preliminary data.</text>
</comment>